<gene>
    <name evidence="3" type="ORF">EubceDRAFT1_1134</name>
</gene>
<name>I5AT28_EUBC6</name>
<dbReference type="FunFam" id="3.30.830.10:FF:000034">
    <property type="entry name" value="presequence protease 1, chloroplastic/mitochondrial"/>
    <property type="match status" value="1"/>
</dbReference>
<sequence>MKEIQIPESYDVISDEFIEDVHARGVLLRHRKSGARVALLANDDNNKVFNIAFRTPPKNSTGVAHIIEHTVLCGSRKFPLKDPFVELVKGSLNTFLNAMTYPDKTMFPVASCNDQDFQNLMDVYLDAVFYPNIYSNEKIFRQEGWHYQMETEDAPITYNGVVYNEMKGAFSSETDVLDRAVFCALFPDTPYGVESGGDPADIPNLTYEEFLDFHRKYYHPSNSYIYLYGDMDMHEKLDWLDREYLSAFDVCEVDSEIPMQKPFSEPKDLTEEYPVLTEEDTKENTYLSVNTVVGDYSDLTLNTAFSILEYVLLDAPGAPVKQALLDAGIGKDIEGSYEDGIMQPVFSITAKNAEASDKDRFLAIIRETLEKLAEEGIDRKAIMSGLNYFEFRFREADFGAHPKGLIYGIDLFDSWLYDENRPFVYLKELEVFEKLRKLSGEGYFEELIRKYLLNNPHEVVMTLVPKSGLAAARDKEVEDKLAAYKASLSEEEISRIVRETRELKEYQEEKESEEALAKLPMLKRSDIQRKTPIVLHNEELDVDGTPFIRHDFFTNGIGYLTVAFDTKNVPDELVSYIGILKGVTGYVSTEHYTYGELFHEVNANTGGISYGVQILPLEKGLTGKGICCFSIRSKYLYDKRDFVIDIIREVLKTSKLEDTRRLREIIRSAKAGLQHSIPAAGHASAQRRAFSYQSKLAAWQEAVVGIRFLHLLEDLDRNFDEKKDDLVEKLRRLMHIIFRPENMIVSLIADEKGFEGAEDSIRKLKADLYTDEVETGEFHWEPEQKNEGFKTPGQVQYVALAGNFRAAGYEYTGAFQILQKILSYDYLWQNIRVLGGAYGCMGNFQPSGNAVLSSYRDPHLKRTLEIYRKLPEYLRAFDADEREMTKYIIGTISDLDTPMNASTKGSVSFNCWSSGKTCEDFQKEREQILDAQPADIRALADPAEAVIKVNNLCVIGSETMLEKDGDELKSIQPLLHN</sequence>
<dbReference type="Pfam" id="PF22516">
    <property type="entry name" value="PreP_C"/>
    <property type="match status" value="1"/>
</dbReference>
<dbReference type="SMART" id="SM01264">
    <property type="entry name" value="M16C_associated"/>
    <property type="match status" value="1"/>
</dbReference>
<reference evidence="3 4" key="1">
    <citation type="submission" date="2010-08" db="EMBL/GenBank/DDBJ databases">
        <authorList>
            <consortium name="US DOE Joint Genome Institute (JGI-PGF)"/>
            <person name="Lucas S."/>
            <person name="Copeland A."/>
            <person name="Lapidus A."/>
            <person name="Cheng J.-F."/>
            <person name="Bruce D."/>
            <person name="Goodwin L."/>
            <person name="Pitluck S."/>
            <person name="Land M.L."/>
            <person name="Hauser L."/>
            <person name="Chang Y.-J."/>
            <person name="Anderson I.J."/>
            <person name="Johnson E."/>
            <person name="Mulhopadhyay B."/>
            <person name="Kyrpides N."/>
            <person name="Woyke T.J."/>
        </authorList>
    </citation>
    <scope>NUCLEOTIDE SEQUENCE [LARGE SCALE GENOMIC DNA]</scope>
    <source>
        <strain evidence="3 4">6</strain>
    </source>
</reference>
<evidence type="ECO:0000259" key="2">
    <source>
        <dbReference type="SMART" id="SM01264"/>
    </source>
</evidence>
<reference evidence="3 4" key="2">
    <citation type="submission" date="2012-02" db="EMBL/GenBank/DDBJ databases">
        <title>Improved High-Quality Draft sequence of Eubacterium cellulosolvens 6.</title>
        <authorList>
            <consortium name="US DOE Joint Genome Institute"/>
            <person name="Lucas S."/>
            <person name="Han J."/>
            <person name="Lapidus A."/>
            <person name="Cheng J.-F."/>
            <person name="Goodwin L."/>
            <person name="Pitluck S."/>
            <person name="Peters L."/>
            <person name="Mikhailova N."/>
            <person name="Gu W."/>
            <person name="Detter J.C."/>
            <person name="Han C."/>
            <person name="Tapia R."/>
            <person name="Land M."/>
            <person name="Hauser L."/>
            <person name="Kyrpides N."/>
            <person name="Ivanova N."/>
            <person name="Pagani I."/>
            <person name="Johnson E."/>
            <person name="Mukhopadhyay B."/>
            <person name="Anderson I."/>
            <person name="Woyke T."/>
        </authorList>
    </citation>
    <scope>NUCLEOTIDE SEQUENCE [LARGE SCALE GENOMIC DNA]</scope>
    <source>
        <strain evidence="3 4">6</strain>
    </source>
</reference>
<dbReference type="Gene3D" id="3.30.830.10">
    <property type="entry name" value="Metalloenzyme, LuxS/M16 peptidase-like"/>
    <property type="match status" value="4"/>
</dbReference>
<dbReference type="OrthoDB" id="9762027at2"/>
<evidence type="ECO:0000313" key="4">
    <source>
        <dbReference type="Proteomes" id="UP000005753"/>
    </source>
</evidence>
<accession>I5AT28</accession>
<dbReference type="GO" id="GO:0046872">
    <property type="term" value="F:metal ion binding"/>
    <property type="evidence" value="ECO:0007669"/>
    <property type="project" value="InterPro"/>
</dbReference>
<protein>
    <submittedName>
        <fullName evidence="3">Putative Zn-dependent peptidase, insulinase</fullName>
    </submittedName>
</protein>
<dbReference type="EMBL" id="CM001487">
    <property type="protein sequence ID" value="EIM56951.1"/>
    <property type="molecule type" value="Genomic_DNA"/>
</dbReference>
<feature type="coiled-coil region" evidence="1">
    <location>
        <begin position="489"/>
        <end position="516"/>
    </location>
</feature>
<dbReference type="GO" id="GO:0016485">
    <property type="term" value="P:protein processing"/>
    <property type="evidence" value="ECO:0007669"/>
    <property type="project" value="TreeGrafter"/>
</dbReference>
<dbReference type="InterPro" id="IPR055130">
    <property type="entry name" value="PreP_C"/>
</dbReference>
<dbReference type="Pfam" id="PF00675">
    <property type="entry name" value="Peptidase_M16"/>
    <property type="match status" value="1"/>
</dbReference>
<dbReference type="STRING" id="633697.EubceDRAFT1_1134"/>
<keyword evidence="1" id="KW-0175">Coiled coil</keyword>
<dbReference type="PANTHER" id="PTHR43016">
    <property type="entry name" value="PRESEQUENCE PROTEASE"/>
    <property type="match status" value="1"/>
</dbReference>
<dbReference type="InterPro" id="IPR013578">
    <property type="entry name" value="Peptidase_M16C_assoc"/>
</dbReference>
<dbReference type="PANTHER" id="PTHR43016:SF13">
    <property type="entry name" value="PRESEQUENCE PROTEASE, MITOCHONDRIAL"/>
    <property type="match status" value="1"/>
</dbReference>
<dbReference type="Pfam" id="PF05193">
    <property type="entry name" value="Peptidase_M16_C"/>
    <property type="match status" value="1"/>
</dbReference>
<evidence type="ECO:0000256" key="1">
    <source>
        <dbReference type="SAM" id="Coils"/>
    </source>
</evidence>
<keyword evidence="4" id="KW-1185">Reference proteome</keyword>
<evidence type="ECO:0000313" key="3">
    <source>
        <dbReference type="EMBL" id="EIM56951.1"/>
    </source>
</evidence>
<dbReference type="Pfam" id="PF08367">
    <property type="entry name" value="M16C_assoc"/>
    <property type="match status" value="1"/>
</dbReference>
<dbReference type="AlphaFoldDB" id="I5AT28"/>
<dbReference type="InterPro" id="IPR007863">
    <property type="entry name" value="Peptidase_M16_C"/>
</dbReference>
<dbReference type="Proteomes" id="UP000005753">
    <property type="component" value="Chromosome"/>
</dbReference>
<dbReference type="SUPFAM" id="SSF63411">
    <property type="entry name" value="LuxS/MPP-like metallohydrolase"/>
    <property type="match status" value="4"/>
</dbReference>
<proteinExistence type="predicted"/>
<dbReference type="HOGENOM" id="CLU_009165_1_0_9"/>
<organism evidence="3 4">
    <name type="scientific">Eubacterium cellulosolvens (strain ATCC 43171 / JCM 9499 / 6)</name>
    <name type="common">Cillobacterium cellulosolvens</name>
    <dbReference type="NCBI Taxonomy" id="633697"/>
    <lineage>
        <taxon>Bacteria</taxon>
        <taxon>Bacillati</taxon>
        <taxon>Bacillota</taxon>
        <taxon>Clostridia</taxon>
        <taxon>Eubacteriales</taxon>
        <taxon>Eubacteriaceae</taxon>
        <taxon>Eubacterium</taxon>
    </lineage>
</organism>
<feature type="domain" description="Peptidase M16C associated" evidence="2">
    <location>
        <begin position="463"/>
        <end position="715"/>
    </location>
</feature>
<dbReference type="GO" id="GO:0004222">
    <property type="term" value="F:metalloendopeptidase activity"/>
    <property type="evidence" value="ECO:0007669"/>
    <property type="project" value="TreeGrafter"/>
</dbReference>
<dbReference type="InterPro" id="IPR011765">
    <property type="entry name" value="Pept_M16_N"/>
</dbReference>
<dbReference type="eggNOG" id="COG1026">
    <property type="taxonomic scope" value="Bacteria"/>
</dbReference>
<dbReference type="InterPro" id="IPR011249">
    <property type="entry name" value="Metalloenz_LuxS/M16"/>
</dbReference>